<dbReference type="EMBL" id="BSQG01000001">
    <property type="protein sequence ID" value="GLU45824.1"/>
    <property type="molecule type" value="Genomic_DNA"/>
</dbReference>
<evidence type="ECO:0000313" key="3">
    <source>
        <dbReference type="Proteomes" id="UP001165092"/>
    </source>
</evidence>
<name>A0A9W6P248_9ACTN</name>
<evidence type="ECO:0000313" key="2">
    <source>
        <dbReference type="EMBL" id="GLU45824.1"/>
    </source>
</evidence>
<proteinExistence type="predicted"/>
<feature type="compositionally biased region" description="Basic and acidic residues" evidence="1">
    <location>
        <begin position="1"/>
        <end position="26"/>
    </location>
</feature>
<accession>A0A9W6P248</accession>
<dbReference type="AlphaFoldDB" id="A0A9W6P248"/>
<organism evidence="2 3">
    <name type="scientific">Nocardiopsis ansamitocini</name>
    <dbReference type="NCBI Taxonomy" id="1670832"/>
    <lineage>
        <taxon>Bacteria</taxon>
        <taxon>Bacillati</taxon>
        <taxon>Actinomycetota</taxon>
        <taxon>Actinomycetes</taxon>
        <taxon>Streptosporangiales</taxon>
        <taxon>Nocardiopsidaceae</taxon>
        <taxon>Nocardiopsis</taxon>
    </lineage>
</organism>
<comment type="caution">
    <text evidence="2">The sequence shown here is derived from an EMBL/GenBank/DDBJ whole genome shotgun (WGS) entry which is preliminary data.</text>
</comment>
<protein>
    <submittedName>
        <fullName evidence="2">Uncharacterized protein</fullName>
    </submittedName>
</protein>
<dbReference type="Proteomes" id="UP001165092">
    <property type="component" value="Unassembled WGS sequence"/>
</dbReference>
<reference evidence="2" key="1">
    <citation type="submission" date="2023-02" db="EMBL/GenBank/DDBJ databases">
        <title>Nocardiopsis ansamitocini NBRC 112285.</title>
        <authorList>
            <person name="Ichikawa N."/>
            <person name="Sato H."/>
            <person name="Tonouchi N."/>
        </authorList>
    </citation>
    <scope>NUCLEOTIDE SEQUENCE</scope>
    <source>
        <strain evidence="2">NBRC 112285</strain>
    </source>
</reference>
<sequence length="90" mass="9968">MSENLHPHDAGMEHTHDSDGSCRDQVPDSGPHCCARKPDAVRKRLISRSSVPLQRPYERGVNRIEHDLVPFVPMTAPNSPRTPPPPAARS</sequence>
<gene>
    <name evidence="2" type="ORF">Nans01_01750</name>
</gene>
<evidence type="ECO:0000256" key="1">
    <source>
        <dbReference type="SAM" id="MobiDB-lite"/>
    </source>
</evidence>
<feature type="region of interest" description="Disordered" evidence="1">
    <location>
        <begin position="1"/>
        <end position="36"/>
    </location>
</feature>
<keyword evidence="3" id="KW-1185">Reference proteome</keyword>